<reference evidence="6" key="3">
    <citation type="submission" date="2025-08" db="UniProtKB">
        <authorList>
            <consortium name="Ensembl"/>
        </authorList>
    </citation>
    <scope>IDENTIFICATION</scope>
</reference>
<dbReference type="Ensembl" id="ENSELUT00000086561.2">
    <property type="protein sequence ID" value="ENSELUP00000079492.1"/>
    <property type="gene ID" value="ENSELUG00000007837.3"/>
</dbReference>
<dbReference type="Pfam" id="PF08514">
    <property type="entry name" value="STAG"/>
    <property type="match status" value="1"/>
</dbReference>
<protein>
    <recommendedName>
        <fullName evidence="2">Cohesin subunit SA</fullName>
    </recommendedName>
    <alternativeName>
        <fullName evidence="2">SCC3 homolog</fullName>
    </alternativeName>
    <alternativeName>
        <fullName evidence="2">Stromal antigen</fullName>
    </alternativeName>
</protein>
<dbReference type="Pfam" id="PF24571">
    <property type="entry name" value="HEAT_SCC3-SA"/>
    <property type="match status" value="1"/>
</dbReference>
<reference evidence="6" key="2">
    <citation type="submission" date="2020-02" db="EMBL/GenBank/DDBJ databases">
        <title>Esox lucius (northern pike) genome, fEsoLuc1, primary haplotype.</title>
        <authorList>
            <person name="Myers G."/>
            <person name="Karagic N."/>
            <person name="Meyer A."/>
            <person name="Pippel M."/>
            <person name="Reichard M."/>
            <person name="Winkler S."/>
            <person name="Tracey A."/>
            <person name="Sims Y."/>
            <person name="Howe K."/>
            <person name="Rhie A."/>
            <person name="Formenti G."/>
            <person name="Durbin R."/>
            <person name="Fedrigo O."/>
            <person name="Jarvis E.D."/>
        </authorList>
    </citation>
    <scope>NUCLEOTIDE SEQUENCE [LARGE SCALE GENOMIC DNA]</scope>
</reference>
<keyword evidence="2" id="KW-0158">Chromosome</keyword>
<reference evidence="6" key="4">
    <citation type="submission" date="2025-09" db="UniProtKB">
        <authorList>
            <consortium name="Ensembl"/>
        </authorList>
    </citation>
    <scope>IDENTIFICATION</scope>
</reference>
<dbReference type="Proteomes" id="UP000265140">
    <property type="component" value="Chromosome 7"/>
</dbReference>
<sequence>MGVRILMTSYCFLYREADTQLSSDTDLEEPDVKNAKLGKGKVSPWREGQVWGSEGSWPWSGECHCQCRLVMVVFSDLSDTWVFFQSVVDDWIESYKNDRDIALLDLINFFIQCSGCKGAVSAEMFRHMQNSEIIRKMTEEFDEDSGDYPLTMAGPLWKKFKSSFCEFIGVLVRQCQYSIIYDEYMMDTVISLLTGLSDSQVRAFRHTSTLAAMKLMTALVNVALNLSINMDNTQRQYEAERNKVMAKRANDRLELLLQKRKELQENQDEIENMMNAIFKGVFVHRYRDAIAEIRAICIEEIGVWMKMYSDAFLNDSYLKYVGWTMHDKQGEVRLKCLTALQGLYYNRELNTRLELFTSRFKDRIVSMTLDKEYDVAVQAIKLLTLVLHSSDEVLTAEDCESVYHLVYSAHRPVAVAAGEFLYKKLFSHRGPEEEGMPRRGRQSLNGNLIKTTVFFFLESELHEHGAYLVDSLWECASELLKDWESTISLLLDEPMPGEEALTDRQETALIEVMLCAVRQACECHPPVGRGTGKRVLTAKEKKTQLDDRTRITEIFAVALPLLLAKYSVDAEKVTNLLQLPQFFDLEIYTTGRLEKHLESLLRQIREVVEKHTETDVLEACSMTYHALCNEEFTIFNRVDIARSQLLDELVDKFNRLLEDFLQEGEEPDEDDAYQVLSTLKRITAFHNAHDLSKWDLFTSNYKLLNTGLQNGDMPEQIVIHAMQCTHYVILWNLAKVSEGSSNKAFTILCDALMIFSHQMVSSGREQLEPLIYTPDSSLQAELLNFILDHVFIDQDDDNNSTDGQQDDEASKIEALHKRRNLLAAYCKLIIYNVVEMNTGADIFKQYMRYYNDYGDIIKETMSKTRQIDKIQCAKTLILSLQQLFNEMLSDLGCNFDRSSSSFCGIKELARRFSLTFGLDQLKTREAIAMLHKDGIEFAFKEPSPQGEGNPPLNLAFLDILSEFSSKLLRQDKKTVHLYLERFMTFQMALQREDCWLPLISYRNSLQAGGDDDTMSVMSGYSSRGSSIRSKKAKPASTGKRKLPEEESSSCSTDAQVWMNREQNVQTPVMMPSPHLTSTVLRDPKKMRPEESYMGVYQHHHQTPMDYNTQVTWMLAQRQQAEARQQQERANMQYAKMRSHMQHAIRRGSGLMEDDEEPIVEDVMMSSEDRLEDLNEGMDFDTMDIDLPPSKNRRERSELKPDYFDPSSIMDDSVLNVSMF</sequence>
<dbReference type="SUPFAM" id="SSF48371">
    <property type="entry name" value="ARM repeat"/>
    <property type="match status" value="1"/>
</dbReference>
<keyword evidence="2" id="KW-0159">Chromosome partition</keyword>
<dbReference type="GO" id="GO:0000775">
    <property type="term" value="C:chromosome, centromeric region"/>
    <property type="evidence" value="ECO:0007669"/>
    <property type="project" value="UniProtKB-SubCell"/>
</dbReference>
<dbReference type="AlphaFoldDB" id="A0A6Q2ZP20"/>
<keyword evidence="2" id="KW-0539">Nucleus</keyword>
<keyword evidence="3" id="KW-0175">Coiled coil</keyword>
<dbReference type="GO" id="GO:0005634">
    <property type="term" value="C:nucleus"/>
    <property type="evidence" value="ECO:0007669"/>
    <property type="project" value="UniProtKB-SubCell"/>
</dbReference>
<dbReference type="GO" id="GO:0051301">
    <property type="term" value="P:cell division"/>
    <property type="evidence" value="ECO:0007669"/>
    <property type="project" value="UniProtKB-UniRule"/>
</dbReference>
<feature type="region of interest" description="Disordered" evidence="4">
    <location>
        <begin position="1012"/>
        <end position="1050"/>
    </location>
</feature>
<comment type="function">
    <text evidence="2">Component of cohesin complex, a complex required for the cohesion of sister chromatids after DNA replication. The cohesin complex apparently forms a large proteinaceous ring within which sister chromatids can be trapped. At anaphase, the complex is cleaved and dissociates from chromatin, allowing sister chromatids to segregate.</text>
</comment>
<keyword evidence="2" id="KW-0131">Cell cycle</keyword>
<accession>A0A6Q2ZP20</accession>
<organism evidence="6 7">
    <name type="scientific">Esox lucius</name>
    <name type="common">Northern pike</name>
    <dbReference type="NCBI Taxonomy" id="8010"/>
    <lineage>
        <taxon>Eukaryota</taxon>
        <taxon>Metazoa</taxon>
        <taxon>Chordata</taxon>
        <taxon>Craniata</taxon>
        <taxon>Vertebrata</taxon>
        <taxon>Euteleostomi</taxon>
        <taxon>Actinopterygii</taxon>
        <taxon>Neopterygii</taxon>
        <taxon>Teleostei</taxon>
        <taxon>Protacanthopterygii</taxon>
        <taxon>Esociformes</taxon>
        <taxon>Esocidae</taxon>
        <taxon>Esox</taxon>
    </lineage>
</organism>
<dbReference type="GO" id="GO:0007062">
    <property type="term" value="P:sister chromatid cohesion"/>
    <property type="evidence" value="ECO:0007669"/>
    <property type="project" value="UniProtKB-UniRule"/>
</dbReference>
<dbReference type="Pfam" id="PF21581">
    <property type="entry name" value="SCD"/>
    <property type="match status" value="1"/>
</dbReference>
<dbReference type="GeneTree" id="ENSGT00950000182972"/>
<dbReference type="InterPro" id="IPR039662">
    <property type="entry name" value="Cohesin_Scc3/SA"/>
</dbReference>
<dbReference type="PANTHER" id="PTHR11199:SF3">
    <property type="entry name" value="COHESIN SUBUNIT SA-2"/>
    <property type="match status" value="1"/>
</dbReference>
<dbReference type="GO" id="GO:0000785">
    <property type="term" value="C:chromatin"/>
    <property type="evidence" value="ECO:0007669"/>
    <property type="project" value="UniProtKB-UniRule"/>
</dbReference>
<dbReference type="GO" id="GO:0003682">
    <property type="term" value="F:chromatin binding"/>
    <property type="evidence" value="ECO:0007669"/>
    <property type="project" value="TreeGrafter"/>
</dbReference>
<dbReference type="InterPro" id="IPR056396">
    <property type="entry name" value="HEAT_SCC3-SA"/>
</dbReference>
<comment type="subunit">
    <text evidence="2">Part of the cohesin complex which is composed of a heterodimer between a SMC1 protein (SMC1A or SMC1B) and SMC3, which are attached via their hinge domain, and RAD21 which link them at their heads, and one STAG protein.</text>
</comment>
<dbReference type="PROSITE" id="PS51425">
    <property type="entry name" value="SCD"/>
    <property type="match status" value="1"/>
</dbReference>
<proteinExistence type="inferred from homology"/>
<evidence type="ECO:0000256" key="2">
    <source>
        <dbReference type="RuleBase" id="RU369063"/>
    </source>
</evidence>
<comment type="similarity">
    <text evidence="1 2">Belongs to the SCC3 family.</text>
</comment>
<dbReference type="PANTHER" id="PTHR11199">
    <property type="entry name" value="STROMAL ANTIGEN"/>
    <property type="match status" value="1"/>
</dbReference>
<dbReference type="GO" id="GO:0008278">
    <property type="term" value="C:cohesin complex"/>
    <property type="evidence" value="ECO:0007669"/>
    <property type="project" value="UniProtKB-UniRule"/>
</dbReference>
<reference evidence="7" key="1">
    <citation type="journal article" date="2014" name="PLoS ONE">
        <title>The genome and linkage map of the northern pike (Esox lucius): conserved synteny revealed between the salmonid sister group and the Neoteleostei.</title>
        <authorList>
            <person name="Rondeau E.B."/>
            <person name="Minkley D.R."/>
            <person name="Leong J.S."/>
            <person name="Messmer A.M."/>
            <person name="Jantzen J.R."/>
            <person name="von Schalburg K.R."/>
            <person name="Lemon C."/>
            <person name="Bird N.H."/>
            <person name="Koop B.F."/>
        </authorList>
    </citation>
    <scope>NUCLEOTIDE SEQUENCE</scope>
</reference>
<comment type="subcellular location">
    <subcellularLocation>
        <location evidence="2">Nucleus</location>
    </subcellularLocation>
    <subcellularLocation>
        <location evidence="2">Chromosome</location>
    </subcellularLocation>
    <subcellularLocation>
        <location evidence="2">Chromosome</location>
        <location evidence="2">Centromere</location>
    </subcellularLocation>
</comment>
<dbReference type="InterPro" id="IPR016024">
    <property type="entry name" value="ARM-type_fold"/>
</dbReference>
<evidence type="ECO:0000256" key="3">
    <source>
        <dbReference type="SAM" id="Coils"/>
    </source>
</evidence>
<dbReference type="Bgee" id="ENSELUG00000007837">
    <property type="expression patterns" value="Expressed in embryo and 14 other cell types or tissues"/>
</dbReference>
<evidence type="ECO:0000259" key="5">
    <source>
        <dbReference type="PROSITE" id="PS51425"/>
    </source>
</evidence>
<feature type="region of interest" description="Disordered" evidence="4">
    <location>
        <begin position="1178"/>
        <end position="1206"/>
    </location>
</feature>
<feature type="domain" description="SCD" evidence="5">
    <location>
        <begin position="282"/>
        <end position="367"/>
    </location>
</feature>
<evidence type="ECO:0000256" key="1">
    <source>
        <dbReference type="ARBA" id="ARBA00005486"/>
    </source>
</evidence>
<evidence type="ECO:0000313" key="7">
    <source>
        <dbReference type="Proteomes" id="UP000265140"/>
    </source>
</evidence>
<feature type="coiled-coil region" evidence="3">
    <location>
        <begin position="223"/>
        <end position="276"/>
    </location>
</feature>
<keyword evidence="2" id="KW-0132">Cell division</keyword>
<feature type="compositionally biased region" description="Low complexity" evidence="4">
    <location>
        <begin position="1014"/>
        <end position="1027"/>
    </location>
</feature>
<keyword evidence="7" id="KW-1185">Reference proteome</keyword>
<dbReference type="GO" id="GO:0007059">
    <property type="term" value="P:chromosome segregation"/>
    <property type="evidence" value="ECO:0007669"/>
    <property type="project" value="UniProtKB-KW"/>
</dbReference>
<evidence type="ECO:0000313" key="6">
    <source>
        <dbReference type="Ensembl" id="ENSELUP00000079492.1"/>
    </source>
</evidence>
<dbReference type="InterPro" id="IPR013721">
    <property type="entry name" value="STAG"/>
</dbReference>
<dbReference type="InterPro" id="IPR020839">
    <property type="entry name" value="SCD"/>
</dbReference>
<name>A0A6Q2ZP20_ESOLU</name>
<evidence type="ECO:0000256" key="4">
    <source>
        <dbReference type="SAM" id="MobiDB-lite"/>
    </source>
</evidence>